<gene>
    <name evidence="4" type="ORF">WG901_02140</name>
</gene>
<name>A0ABU8RQQ8_9SPHN</name>
<dbReference type="SUPFAM" id="SSF50630">
    <property type="entry name" value="Acid proteases"/>
    <property type="match status" value="1"/>
</dbReference>
<reference evidence="4 5" key="1">
    <citation type="submission" date="2024-03" db="EMBL/GenBank/DDBJ databases">
        <authorList>
            <person name="Jo J.-H."/>
        </authorList>
    </citation>
    <scope>NUCLEOTIDE SEQUENCE [LARGE SCALE GENOMIC DNA]</scope>
    <source>
        <strain evidence="4 5">PS1R-30</strain>
    </source>
</reference>
<proteinExistence type="predicted"/>
<keyword evidence="2" id="KW-1133">Transmembrane helix</keyword>
<sequence>MNLHETFDFLREQPLLALAVGAIFAVTLGGMIKRATPRLGGLIQGLGNLSLVAALLLTIVQVARLTTGNDLALPQIGLPEQRVTGGETRIAMSNDGHFWIQAKINGEPYRFLVDTGATLTALSESTAAGAQVPTQQLRQSVMMKTANGTIRAELARIDELRFGNVVARDLDAVIAPGLGETNVIGMNLLSRLASWRVEGRTLVLVPNHPQVEAGKS</sequence>
<evidence type="ECO:0000256" key="1">
    <source>
        <dbReference type="ARBA" id="ARBA00022801"/>
    </source>
</evidence>
<dbReference type="EC" id="3.4.23.-" evidence="4"/>
<dbReference type="Pfam" id="PF13975">
    <property type="entry name" value="gag-asp_proteas"/>
    <property type="match status" value="1"/>
</dbReference>
<accession>A0ABU8RQQ8</accession>
<dbReference type="PROSITE" id="PS50175">
    <property type="entry name" value="ASP_PROT_RETROV"/>
    <property type="match status" value="1"/>
</dbReference>
<dbReference type="InterPro" id="IPR021109">
    <property type="entry name" value="Peptidase_aspartic_dom_sf"/>
</dbReference>
<dbReference type="GO" id="GO:0006508">
    <property type="term" value="P:proteolysis"/>
    <property type="evidence" value="ECO:0007669"/>
    <property type="project" value="UniProtKB-KW"/>
</dbReference>
<evidence type="ECO:0000313" key="5">
    <source>
        <dbReference type="Proteomes" id="UP001361239"/>
    </source>
</evidence>
<feature type="domain" description="Peptidase A2" evidence="3">
    <location>
        <begin position="109"/>
        <end position="188"/>
    </location>
</feature>
<dbReference type="Gene3D" id="2.40.70.10">
    <property type="entry name" value="Acid Proteases"/>
    <property type="match status" value="1"/>
</dbReference>
<evidence type="ECO:0000313" key="4">
    <source>
        <dbReference type="EMBL" id="MEJ5975420.1"/>
    </source>
</evidence>
<dbReference type="Proteomes" id="UP001361239">
    <property type="component" value="Unassembled WGS sequence"/>
</dbReference>
<dbReference type="InterPro" id="IPR034122">
    <property type="entry name" value="Retropepsin-like_bacterial"/>
</dbReference>
<evidence type="ECO:0000259" key="3">
    <source>
        <dbReference type="PROSITE" id="PS50175"/>
    </source>
</evidence>
<comment type="caution">
    <text evidence="4">The sequence shown here is derived from an EMBL/GenBank/DDBJ whole genome shotgun (WGS) entry which is preliminary data.</text>
</comment>
<dbReference type="RefSeq" id="WP_339585371.1">
    <property type="nucleotide sequence ID" value="NZ_JBBHJZ010000001.1"/>
</dbReference>
<protein>
    <submittedName>
        <fullName evidence="4">TIGR02281 family clan AA aspartic protease</fullName>
        <ecNumber evidence="4">3.4.23.-</ecNumber>
    </submittedName>
</protein>
<dbReference type="InterPro" id="IPR001995">
    <property type="entry name" value="Peptidase_A2_cat"/>
</dbReference>
<dbReference type="PROSITE" id="PS00141">
    <property type="entry name" value="ASP_PROTEASE"/>
    <property type="match status" value="1"/>
</dbReference>
<feature type="transmembrane region" description="Helical" evidence="2">
    <location>
        <begin position="15"/>
        <end position="32"/>
    </location>
</feature>
<dbReference type="CDD" id="cd05483">
    <property type="entry name" value="retropepsin_like_bacteria"/>
    <property type="match status" value="1"/>
</dbReference>
<dbReference type="EMBL" id="JBBHJZ010000001">
    <property type="protein sequence ID" value="MEJ5975420.1"/>
    <property type="molecule type" value="Genomic_DNA"/>
</dbReference>
<dbReference type="NCBIfam" id="TIGR02281">
    <property type="entry name" value="clan_AA_DTGA"/>
    <property type="match status" value="1"/>
</dbReference>
<dbReference type="InterPro" id="IPR011969">
    <property type="entry name" value="Clan_AA_Asp_peptidase_C"/>
</dbReference>
<keyword evidence="2" id="KW-0472">Membrane</keyword>
<organism evidence="4 5">
    <name type="scientific">Novosphingobium anseongense</name>
    <dbReference type="NCBI Taxonomy" id="3133436"/>
    <lineage>
        <taxon>Bacteria</taxon>
        <taxon>Pseudomonadati</taxon>
        <taxon>Pseudomonadota</taxon>
        <taxon>Alphaproteobacteria</taxon>
        <taxon>Sphingomonadales</taxon>
        <taxon>Sphingomonadaceae</taxon>
        <taxon>Novosphingobium</taxon>
    </lineage>
</organism>
<keyword evidence="1 4" id="KW-0378">Hydrolase</keyword>
<dbReference type="GO" id="GO:0008233">
    <property type="term" value="F:peptidase activity"/>
    <property type="evidence" value="ECO:0007669"/>
    <property type="project" value="UniProtKB-KW"/>
</dbReference>
<keyword evidence="4" id="KW-0645">Protease</keyword>
<feature type="transmembrane region" description="Helical" evidence="2">
    <location>
        <begin position="39"/>
        <end position="60"/>
    </location>
</feature>
<evidence type="ECO:0000256" key="2">
    <source>
        <dbReference type="SAM" id="Phobius"/>
    </source>
</evidence>
<keyword evidence="5" id="KW-1185">Reference proteome</keyword>
<dbReference type="InterPro" id="IPR001969">
    <property type="entry name" value="Aspartic_peptidase_AS"/>
</dbReference>
<keyword evidence="2" id="KW-0812">Transmembrane</keyword>